<reference evidence="1" key="1">
    <citation type="submission" date="2023-03" db="EMBL/GenBank/DDBJ databases">
        <title>Massive genome expansion in bonnet fungi (Mycena s.s.) driven by repeated elements and novel gene families across ecological guilds.</title>
        <authorList>
            <consortium name="Lawrence Berkeley National Laboratory"/>
            <person name="Harder C.B."/>
            <person name="Miyauchi S."/>
            <person name="Viragh M."/>
            <person name="Kuo A."/>
            <person name="Thoen E."/>
            <person name="Andreopoulos B."/>
            <person name="Lu D."/>
            <person name="Skrede I."/>
            <person name="Drula E."/>
            <person name="Henrissat B."/>
            <person name="Morin E."/>
            <person name="Kohler A."/>
            <person name="Barry K."/>
            <person name="LaButti K."/>
            <person name="Morin E."/>
            <person name="Salamov A."/>
            <person name="Lipzen A."/>
            <person name="Mereny Z."/>
            <person name="Hegedus B."/>
            <person name="Baldrian P."/>
            <person name="Stursova M."/>
            <person name="Weitz H."/>
            <person name="Taylor A."/>
            <person name="Grigoriev I.V."/>
            <person name="Nagy L.G."/>
            <person name="Martin F."/>
            <person name="Kauserud H."/>
        </authorList>
    </citation>
    <scope>NUCLEOTIDE SEQUENCE</scope>
    <source>
        <strain evidence="1">9284</strain>
    </source>
</reference>
<sequence length="368" mass="40324">MSCSGRSSVRRFAPHSLAPQAAIQLEGSKIELSQKNGLQSVWPVDSSQYRVVSTCAMKTYCSTPLNSGFDLQNKPSTIRASTQEKLTKFEMSTVSTLNFVVYRAGCAPACGGGWTPMEAQARLKRAVLPRWRVVAVEDGNLCQAGASREQGIWKGFTSLWHSWESLSAKNPTSVHGICTDVEKPVGYDCSRKTRSSIGFLLHHNDQPPIPRSCSGLAIRIGDALSTRTSPLSPGPAVPVQYLVLGTHFRLQTPTHLHDSAMERAFKRKRKHFVTKHKGTPAGVDYTRHPESLSDQFKTYYETRKGNFFFFGQGVQPHYPPAPDAALRLSSRTEALQAPYIKPSSSKRCKAIEATPLAALSCVADKGAG</sequence>
<protein>
    <submittedName>
        <fullName evidence="1">Uncharacterized protein</fullName>
    </submittedName>
</protein>
<dbReference type="EMBL" id="JARKIF010000158">
    <property type="protein sequence ID" value="KAJ7603280.1"/>
    <property type="molecule type" value="Genomic_DNA"/>
</dbReference>
<organism evidence="1 2">
    <name type="scientific">Roridomyces roridus</name>
    <dbReference type="NCBI Taxonomy" id="1738132"/>
    <lineage>
        <taxon>Eukaryota</taxon>
        <taxon>Fungi</taxon>
        <taxon>Dikarya</taxon>
        <taxon>Basidiomycota</taxon>
        <taxon>Agaricomycotina</taxon>
        <taxon>Agaricomycetes</taxon>
        <taxon>Agaricomycetidae</taxon>
        <taxon>Agaricales</taxon>
        <taxon>Marasmiineae</taxon>
        <taxon>Mycenaceae</taxon>
        <taxon>Roridomyces</taxon>
    </lineage>
</organism>
<keyword evidence="2" id="KW-1185">Reference proteome</keyword>
<name>A0AAD7AXT3_9AGAR</name>
<gene>
    <name evidence="1" type="ORF">FB45DRAFT_882104</name>
</gene>
<dbReference type="AlphaFoldDB" id="A0AAD7AXT3"/>
<dbReference type="Proteomes" id="UP001221142">
    <property type="component" value="Unassembled WGS sequence"/>
</dbReference>
<evidence type="ECO:0000313" key="1">
    <source>
        <dbReference type="EMBL" id="KAJ7603280.1"/>
    </source>
</evidence>
<evidence type="ECO:0000313" key="2">
    <source>
        <dbReference type="Proteomes" id="UP001221142"/>
    </source>
</evidence>
<accession>A0AAD7AXT3</accession>
<proteinExistence type="predicted"/>
<comment type="caution">
    <text evidence="1">The sequence shown here is derived from an EMBL/GenBank/DDBJ whole genome shotgun (WGS) entry which is preliminary data.</text>
</comment>